<dbReference type="PANTHER" id="PTHR21349">
    <property type="entry name" value="50S RIBOSOMAL PROTEIN L21"/>
    <property type="match status" value="1"/>
</dbReference>
<evidence type="ECO:0000256" key="3">
    <source>
        <dbReference type="ARBA" id="ARBA00023274"/>
    </source>
</evidence>
<feature type="compositionally biased region" description="Basic residues" evidence="6">
    <location>
        <begin position="77"/>
        <end position="90"/>
    </location>
</feature>
<dbReference type="GO" id="GO:0019843">
    <property type="term" value="F:rRNA binding"/>
    <property type="evidence" value="ECO:0007669"/>
    <property type="project" value="UniProtKB-UniRule"/>
</dbReference>
<organism evidence="7 8">
    <name type="scientific">Tianweitania populi</name>
    <dbReference type="NCBI Taxonomy" id="1607949"/>
    <lineage>
        <taxon>Bacteria</taxon>
        <taxon>Pseudomonadati</taxon>
        <taxon>Pseudomonadota</taxon>
        <taxon>Alphaproteobacteria</taxon>
        <taxon>Hyphomicrobiales</taxon>
        <taxon>Phyllobacteriaceae</taxon>
        <taxon>Tianweitania</taxon>
    </lineage>
</organism>
<comment type="function">
    <text evidence="4 5">This protein binds to 23S rRNA in the presence of protein L20.</text>
</comment>
<dbReference type="RefSeq" id="WP_189504796.1">
    <property type="nucleotide sequence ID" value="NZ_BMZQ01000002.1"/>
</dbReference>
<dbReference type="InterPro" id="IPR001787">
    <property type="entry name" value="Ribosomal_bL21"/>
</dbReference>
<reference evidence="7" key="2">
    <citation type="submission" date="2020-09" db="EMBL/GenBank/DDBJ databases">
        <authorList>
            <person name="Sun Q."/>
            <person name="Kim S."/>
        </authorList>
    </citation>
    <scope>NUCLEOTIDE SEQUENCE</scope>
    <source>
        <strain evidence="7">KCTC 42249</strain>
    </source>
</reference>
<dbReference type="GO" id="GO:1990904">
    <property type="term" value="C:ribonucleoprotein complex"/>
    <property type="evidence" value="ECO:0007669"/>
    <property type="project" value="UniProtKB-KW"/>
</dbReference>
<keyword evidence="8" id="KW-1185">Reference proteome</keyword>
<dbReference type="GO" id="GO:0003735">
    <property type="term" value="F:structural constituent of ribosome"/>
    <property type="evidence" value="ECO:0007669"/>
    <property type="project" value="InterPro"/>
</dbReference>
<dbReference type="InterPro" id="IPR028909">
    <property type="entry name" value="bL21-like"/>
</dbReference>
<gene>
    <name evidence="4 7" type="primary">rplU</name>
    <name evidence="7" type="ORF">GCM10016234_27820</name>
</gene>
<feature type="region of interest" description="Disordered" evidence="6">
    <location>
        <begin position="77"/>
        <end position="104"/>
    </location>
</feature>
<dbReference type="Pfam" id="PF00829">
    <property type="entry name" value="Ribosomal_L21p"/>
    <property type="match status" value="1"/>
</dbReference>
<reference evidence="7" key="1">
    <citation type="journal article" date="2014" name="Int. J. Syst. Evol. Microbiol.">
        <title>Complete genome sequence of Corynebacterium casei LMG S-19264T (=DSM 44701T), isolated from a smear-ripened cheese.</title>
        <authorList>
            <consortium name="US DOE Joint Genome Institute (JGI-PGF)"/>
            <person name="Walter F."/>
            <person name="Albersmeier A."/>
            <person name="Kalinowski J."/>
            <person name="Ruckert C."/>
        </authorList>
    </citation>
    <scope>NUCLEOTIDE SEQUENCE</scope>
    <source>
        <strain evidence="7">KCTC 42249</strain>
    </source>
</reference>
<comment type="similarity">
    <text evidence="1 4 5">Belongs to the bacterial ribosomal protein bL21 family.</text>
</comment>
<dbReference type="GO" id="GO:0005737">
    <property type="term" value="C:cytoplasm"/>
    <property type="evidence" value="ECO:0007669"/>
    <property type="project" value="UniProtKB-ARBA"/>
</dbReference>
<keyword evidence="2 4" id="KW-0689">Ribosomal protein</keyword>
<dbReference type="GO" id="GO:0005840">
    <property type="term" value="C:ribosome"/>
    <property type="evidence" value="ECO:0007669"/>
    <property type="project" value="UniProtKB-KW"/>
</dbReference>
<protein>
    <recommendedName>
        <fullName evidence="4">Large ribosomal subunit protein bL21</fullName>
    </recommendedName>
</protein>
<evidence type="ECO:0000256" key="6">
    <source>
        <dbReference type="SAM" id="MobiDB-lite"/>
    </source>
</evidence>
<evidence type="ECO:0000313" key="8">
    <source>
        <dbReference type="Proteomes" id="UP000630142"/>
    </source>
</evidence>
<evidence type="ECO:0000313" key="7">
    <source>
        <dbReference type="EMBL" id="GHD17997.1"/>
    </source>
</evidence>
<keyword evidence="3 4" id="KW-0687">Ribonucleoprotein</keyword>
<proteinExistence type="inferred from homology"/>
<dbReference type="AlphaFoldDB" id="A0A8J3DVX3"/>
<dbReference type="SUPFAM" id="SSF141091">
    <property type="entry name" value="L21p-like"/>
    <property type="match status" value="1"/>
</dbReference>
<dbReference type="HAMAP" id="MF_01363">
    <property type="entry name" value="Ribosomal_bL21"/>
    <property type="match status" value="1"/>
</dbReference>
<keyword evidence="4 5" id="KW-0694">RNA-binding</keyword>
<evidence type="ECO:0000256" key="2">
    <source>
        <dbReference type="ARBA" id="ARBA00022980"/>
    </source>
</evidence>
<dbReference type="GO" id="GO:0006412">
    <property type="term" value="P:translation"/>
    <property type="evidence" value="ECO:0007669"/>
    <property type="project" value="UniProtKB-UniRule"/>
</dbReference>
<name>A0A8J3DVX3_9HYPH</name>
<dbReference type="InterPro" id="IPR036164">
    <property type="entry name" value="bL21-like_sf"/>
</dbReference>
<evidence type="ECO:0000256" key="5">
    <source>
        <dbReference type="RuleBase" id="RU000562"/>
    </source>
</evidence>
<accession>A0A8J3DVX3</accession>
<dbReference type="PANTHER" id="PTHR21349:SF0">
    <property type="entry name" value="LARGE RIBOSOMAL SUBUNIT PROTEIN BL21M"/>
    <property type="match status" value="1"/>
</dbReference>
<evidence type="ECO:0000256" key="4">
    <source>
        <dbReference type="HAMAP-Rule" id="MF_01363"/>
    </source>
</evidence>
<evidence type="ECO:0000256" key="1">
    <source>
        <dbReference type="ARBA" id="ARBA00008563"/>
    </source>
</evidence>
<comment type="caution">
    <text evidence="7">The sequence shown here is derived from an EMBL/GenBank/DDBJ whole genome shotgun (WGS) entry which is preliminary data.</text>
</comment>
<dbReference type="Proteomes" id="UP000630142">
    <property type="component" value="Unassembled WGS sequence"/>
</dbReference>
<keyword evidence="4 5" id="KW-0699">rRNA-binding</keyword>
<comment type="subunit">
    <text evidence="4">Part of the 50S ribosomal subunit. Contacts protein L20.</text>
</comment>
<sequence length="104" mass="11248">MFAVIKTGGKQYRVAADDVVTISNLTGNPGDTIEFGEVLAYGDGDNTTLGAPFVSGAKVTAEIVEHGRSKTVIAFKKRRRQNSRRKRGQRQMHTVVRITGISAA</sequence>
<dbReference type="NCBIfam" id="TIGR00061">
    <property type="entry name" value="L21"/>
    <property type="match status" value="1"/>
</dbReference>
<dbReference type="EMBL" id="BMZQ01000002">
    <property type="protein sequence ID" value="GHD17997.1"/>
    <property type="molecule type" value="Genomic_DNA"/>
</dbReference>